<dbReference type="PANTHER" id="PTHR46037">
    <property type="entry name" value="PROTEIN ENHANCER OF SEVENLESS 2B"/>
    <property type="match status" value="1"/>
</dbReference>
<evidence type="ECO:0000259" key="6">
    <source>
        <dbReference type="PROSITE" id="PS50002"/>
    </source>
</evidence>
<sequence length="169" mass="19426">MKEAVPNWFFPGTSREKAREVLKDTPEGTFLVYENVNYFSLAVTVNGSLQAFKVLRDGAGKYFLWVLKFNSINELVDYHRTSSVSRTDTVYLKISVRALQSERKFQSLCQPTVKAMYDFKPQEAGELGFIEGDVIQVLEKTDENWWRGKLNGKEGIFPVPYVQVIEQEV</sequence>
<dbReference type="InterPro" id="IPR001452">
    <property type="entry name" value="SH3_domain"/>
</dbReference>
<dbReference type="Proteomes" id="UP000762676">
    <property type="component" value="Unassembled WGS sequence"/>
</dbReference>
<dbReference type="InterPro" id="IPR036860">
    <property type="entry name" value="SH2_dom_sf"/>
</dbReference>
<dbReference type="EMBL" id="BMAT01009326">
    <property type="protein sequence ID" value="GFS04125.1"/>
    <property type="molecule type" value="Genomic_DNA"/>
</dbReference>
<dbReference type="InterPro" id="IPR000980">
    <property type="entry name" value="SH2"/>
</dbReference>
<dbReference type="Gene3D" id="3.30.505.10">
    <property type="entry name" value="SH2 domain"/>
    <property type="match status" value="1"/>
</dbReference>
<evidence type="ECO:0000313" key="8">
    <source>
        <dbReference type="Proteomes" id="UP000762676"/>
    </source>
</evidence>
<dbReference type="PRINTS" id="PR00452">
    <property type="entry name" value="SH3DOMAIN"/>
</dbReference>
<dbReference type="FunFam" id="2.30.30.40:FF:000072">
    <property type="entry name" value="Unconventional Myosin IB"/>
    <property type="match status" value="1"/>
</dbReference>
<evidence type="ECO:0000256" key="4">
    <source>
        <dbReference type="PROSITE-ProRule" id="PRU00192"/>
    </source>
</evidence>
<keyword evidence="2 3" id="KW-0727">SH2 domain</keyword>
<evidence type="ECO:0000256" key="2">
    <source>
        <dbReference type="ARBA" id="ARBA00022999"/>
    </source>
</evidence>
<dbReference type="Pfam" id="PF00017">
    <property type="entry name" value="SH2"/>
    <property type="match status" value="1"/>
</dbReference>
<dbReference type="Pfam" id="PF00018">
    <property type="entry name" value="SH3_1"/>
    <property type="match status" value="1"/>
</dbReference>
<evidence type="ECO:0000256" key="3">
    <source>
        <dbReference type="PROSITE-ProRule" id="PRU00191"/>
    </source>
</evidence>
<accession>A0AAV4I277</accession>
<proteinExistence type="predicted"/>
<gene>
    <name evidence="7" type="ORF">ElyMa_004648700</name>
</gene>
<dbReference type="InterPro" id="IPR043539">
    <property type="entry name" value="Grb2-like"/>
</dbReference>
<evidence type="ECO:0000256" key="1">
    <source>
        <dbReference type="ARBA" id="ARBA00022443"/>
    </source>
</evidence>
<dbReference type="SMART" id="SM00252">
    <property type="entry name" value="SH2"/>
    <property type="match status" value="1"/>
</dbReference>
<dbReference type="PRINTS" id="PR00401">
    <property type="entry name" value="SH2DOMAIN"/>
</dbReference>
<dbReference type="PRINTS" id="PR00499">
    <property type="entry name" value="P67PHOX"/>
</dbReference>
<feature type="domain" description="SH3" evidence="6">
    <location>
        <begin position="108"/>
        <end position="167"/>
    </location>
</feature>
<dbReference type="PROSITE" id="PS50002">
    <property type="entry name" value="SH3"/>
    <property type="match status" value="1"/>
</dbReference>
<dbReference type="SUPFAM" id="SSF50044">
    <property type="entry name" value="SH3-domain"/>
    <property type="match status" value="1"/>
</dbReference>
<dbReference type="PROSITE" id="PS50001">
    <property type="entry name" value="SH2"/>
    <property type="match status" value="1"/>
</dbReference>
<comment type="caution">
    <text evidence="7">The sequence shown here is derived from an EMBL/GenBank/DDBJ whole genome shotgun (WGS) entry which is preliminary data.</text>
</comment>
<dbReference type="AlphaFoldDB" id="A0AAV4I277"/>
<keyword evidence="8" id="KW-1185">Reference proteome</keyword>
<dbReference type="SMART" id="SM00326">
    <property type="entry name" value="SH3"/>
    <property type="match status" value="1"/>
</dbReference>
<dbReference type="InterPro" id="IPR036028">
    <property type="entry name" value="SH3-like_dom_sf"/>
</dbReference>
<feature type="domain" description="SH2" evidence="5">
    <location>
        <begin position="8"/>
        <end position="96"/>
    </location>
</feature>
<evidence type="ECO:0000313" key="7">
    <source>
        <dbReference type="EMBL" id="GFS04125.1"/>
    </source>
</evidence>
<dbReference type="SUPFAM" id="SSF55550">
    <property type="entry name" value="SH2 domain"/>
    <property type="match status" value="1"/>
</dbReference>
<dbReference type="Gene3D" id="2.30.30.40">
    <property type="entry name" value="SH3 Domains"/>
    <property type="match status" value="1"/>
</dbReference>
<organism evidence="7 8">
    <name type="scientific">Elysia marginata</name>
    <dbReference type="NCBI Taxonomy" id="1093978"/>
    <lineage>
        <taxon>Eukaryota</taxon>
        <taxon>Metazoa</taxon>
        <taxon>Spiralia</taxon>
        <taxon>Lophotrochozoa</taxon>
        <taxon>Mollusca</taxon>
        <taxon>Gastropoda</taxon>
        <taxon>Heterobranchia</taxon>
        <taxon>Euthyneura</taxon>
        <taxon>Panpulmonata</taxon>
        <taxon>Sacoglossa</taxon>
        <taxon>Placobranchoidea</taxon>
        <taxon>Plakobranchidae</taxon>
        <taxon>Elysia</taxon>
    </lineage>
</organism>
<name>A0AAV4I277_9GAST</name>
<protein>
    <submittedName>
        <fullName evidence="7">Growth factor receptor-bound protein 2</fullName>
    </submittedName>
</protein>
<keyword evidence="7" id="KW-0675">Receptor</keyword>
<reference evidence="7 8" key="1">
    <citation type="journal article" date="2021" name="Elife">
        <title>Chloroplast acquisition without the gene transfer in kleptoplastic sea slugs, Plakobranchus ocellatus.</title>
        <authorList>
            <person name="Maeda T."/>
            <person name="Takahashi S."/>
            <person name="Yoshida T."/>
            <person name="Shimamura S."/>
            <person name="Takaki Y."/>
            <person name="Nagai Y."/>
            <person name="Toyoda A."/>
            <person name="Suzuki Y."/>
            <person name="Arimoto A."/>
            <person name="Ishii H."/>
            <person name="Satoh N."/>
            <person name="Nishiyama T."/>
            <person name="Hasebe M."/>
            <person name="Maruyama T."/>
            <person name="Minagawa J."/>
            <person name="Obokata J."/>
            <person name="Shigenobu S."/>
        </authorList>
    </citation>
    <scope>NUCLEOTIDE SEQUENCE [LARGE SCALE GENOMIC DNA]</scope>
</reference>
<evidence type="ECO:0000259" key="5">
    <source>
        <dbReference type="PROSITE" id="PS50001"/>
    </source>
</evidence>
<keyword evidence="1 4" id="KW-0728">SH3 domain</keyword>